<evidence type="ECO:0000256" key="3">
    <source>
        <dbReference type="ARBA" id="ARBA00022692"/>
    </source>
</evidence>
<organism evidence="8 9">
    <name type="scientific">Aquibacillus albus</name>
    <dbReference type="NCBI Taxonomy" id="1168171"/>
    <lineage>
        <taxon>Bacteria</taxon>
        <taxon>Bacillati</taxon>
        <taxon>Bacillota</taxon>
        <taxon>Bacilli</taxon>
        <taxon>Bacillales</taxon>
        <taxon>Bacillaceae</taxon>
        <taxon>Aquibacillus</taxon>
    </lineage>
</organism>
<evidence type="ECO:0000256" key="6">
    <source>
        <dbReference type="SAM" id="Phobius"/>
    </source>
</evidence>
<feature type="transmembrane region" description="Helical" evidence="6">
    <location>
        <begin position="122"/>
        <end position="140"/>
    </location>
</feature>
<keyword evidence="9" id="KW-1185">Reference proteome</keyword>
<evidence type="ECO:0000256" key="5">
    <source>
        <dbReference type="ARBA" id="ARBA00023136"/>
    </source>
</evidence>
<gene>
    <name evidence="8" type="ORF">JOC48_001480</name>
</gene>
<dbReference type="PANTHER" id="PTHR38459">
    <property type="entry name" value="PROPHAGE BACTOPRENOL-LINKED GLUCOSE TRANSLOCASE HOMOLOG"/>
    <property type="match status" value="1"/>
</dbReference>
<dbReference type="InterPro" id="IPR007267">
    <property type="entry name" value="GtrA_DPMS_TM"/>
</dbReference>
<evidence type="ECO:0000256" key="1">
    <source>
        <dbReference type="ARBA" id="ARBA00004141"/>
    </source>
</evidence>
<keyword evidence="4 6" id="KW-1133">Transmembrane helix</keyword>
<proteinExistence type="inferred from homology"/>
<accession>A0ABS2MYQ4</accession>
<dbReference type="PANTHER" id="PTHR38459:SF1">
    <property type="entry name" value="PROPHAGE BACTOPRENOL-LINKED GLUCOSE TRANSLOCASE HOMOLOG"/>
    <property type="match status" value="1"/>
</dbReference>
<reference evidence="8 9" key="1">
    <citation type="submission" date="2021-01" db="EMBL/GenBank/DDBJ databases">
        <title>Genomic Encyclopedia of Type Strains, Phase IV (KMG-IV): sequencing the most valuable type-strain genomes for metagenomic binning, comparative biology and taxonomic classification.</title>
        <authorList>
            <person name="Goeker M."/>
        </authorList>
    </citation>
    <scope>NUCLEOTIDE SEQUENCE [LARGE SCALE GENOMIC DNA]</scope>
    <source>
        <strain evidence="8 9">DSM 23711</strain>
    </source>
</reference>
<feature type="transmembrane region" description="Helical" evidence="6">
    <location>
        <begin position="12"/>
        <end position="34"/>
    </location>
</feature>
<feature type="domain" description="GtrA/DPMS transmembrane" evidence="7">
    <location>
        <begin position="11"/>
        <end position="140"/>
    </location>
</feature>
<evidence type="ECO:0000313" key="9">
    <source>
        <dbReference type="Proteomes" id="UP001296943"/>
    </source>
</evidence>
<feature type="transmembrane region" description="Helical" evidence="6">
    <location>
        <begin position="79"/>
        <end position="102"/>
    </location>
</feature>
<comment type="similarity">
    <text evidence="2">Belongs to the GtrA family.</text>
</comment>
<feature type="transmembrane region" description="Helical" evidence="6">
    <location>
        <begin position="40"/>
        <end position="59"/>
    </location>
</feature>
<evidence type="ECO:0000256" key="2">
    <source>
        <dbReference type="ARBA" id="ARBA00009399"/>
    </source>
</evidence>
<dbReference type="RefSeq" id="WP_204498405.1">
    <property type="nucleotide sequence ID" value="NZ_JAFBDR010000006.1"/>
</dbReference>
<keyword evidence="3 6" id="KW-0812">Transmembrane</keyword>
<evidence type="ECO:0000259" key="7">
    <source>
        <dbReference type="Pfam" id="PF04138"/>
    </source>
</evidence>
<comment type="subcellular location">
    <subcellularLocation>
        <location evidence="1">Membrane</location>
        <topology evidence="1">Multi-pass membrane protein</topology>
    </subcellularLocation>
</comment>
<name>A0ABS2MYQ4_9BACI</name>
<dbReference type="Proteomes" id="UP001296943">
    <property type="component" value="Unassembled WGS sequence"/>
</dbReference>
<keyword evidence="5 6" id="KW-0472">Membrane</keyword>
<dbReference type="Pfam" id="PF04138">
    <property type="entry name" value="GtrA_DPMS_TM"/>
    <property type="match status" value="1"/>
</dbReference>
<dbReference type="EMBL" id="JAFBDR010000006">
    <property type="protein sequence ID" value="MBM7571000.1"/>
    <property type="molecule type" value="Genomic_DNA"/>
</dbReference>
<evidence type="ECO:0000256" key="4">
    <source>
        <dbReference type="ARBA" id="ARBA00022989"/>
    </source>
</evidence>
<protein>
    <submittedName>
        <fullName evidence="8">Flippase GtrA</fullName>
    </submittedName>
</protein>
<dbReference type="InterPro" id="IPR051401">
    <property type="entry name" value="GtrA_CellWall_Glycosyl"/>
</dbReference>
<evidence type="ECO:0000313" key="8">
    <source>
        <dbReference type="EMBL" id="MBM7571000.1"/>
    </source>
</evidence>
<comment type="caution">
    <text evidence="8">The sequence shown here is derived from an EMBL/GenBank/DDBJ whole genome shotgun (WGS) entry which is preliminary data.</text>
</comment>
<sequence length="150" mass="17207">MAKKLRTQMMQFGFIGISNAIVDIVSLNVLLWIWPTTQSSLLFVFNTIAYILTIINSYIWNTKYTFSHRANIDTKEISLFILQATIALVISNLVFIGAFRLLVDQTFISIPVFISQNIAKGLAMFLSSSASFFFMKFFVFRKKDVNQTEH</sequence>